<keyword evidence="4 9" id="KW-0732">Signal</keyword>
<dbReference type="InterPro" id="IPR013783">
    <property type="entry name" value="Ig-like_fold"/>
</dbReference>
<evidence type="ECO:0000256" key="9">
    <source>
        <dbReference type="SAM" id="SignalP"/>
    </source>
</evidence>
<proteinExistence type="inferred from homology"/>
<dbReference type="Pfam" id="PF05572">
    <property type="entry name" value="Peptidase_M43"/>
    <property type="match status" value="1"/>
</dbReference>
<protein>
    <submittedName>
        <fullName evidence="11">T9SS type A sorting domain-containing protein</fullName>
    </submittedName>
</protein>
<keyword evidence="6" id="KW-0862">Zinc</keyword>
<dbReference type="PANTHER" id="PTHR47466">
    <property type="match status" value="1"/>
</dbReference>
<feature type="chain" id="PRO_5022236899" evidence="9">
    <location>
        <begin position="22"/>
        <end position="727"/>
    </location>
</feature>
<dbReference type="Pfam" id="PF18962">
    <property type="entry name" value="Por_Secre_tail"/>
    <property type="match status" value="1"/>
</dbReference>
<organism evidence="11 12">
    <name type="scientific">Fluviicola chungangensis</name>
    <dbReference type="NCBI Taxonomy" id="2597671"/>
    <lineage>
        <taxon>Bacteria</taxon>
        <taxon>Pseudomonadati</taxon>
        <taxon>Bacteroidota</taxon>
        <taxon>Flavobacteriia</taxon>
        <taxon>Flavobacteriales</taxon>
        <taxon>Crocinitomicaceae</taxon>
        <taxon>Fluviicola</taxon>
    </lineage>
</organism>
<gene>
    <name evidence="11" type="ORF">FO442_05895</name>
</gene>
<keyword evidence="8" id="KW-1015">Disulfide bond</keyword>
<dbReference type="Gene3D" id="2.60.40.10">
    <property type="entry name" value="Immunoglobulins"/>
    <property type="match status" value="1"/>
</dbReference>
<keyword evidence="7" id="KW-0482">Metalloprotease</keyword>
<keyword evidence="5" id="KW-0378">Hydrolase</keyword>
<dbReference type="GO" id="GO:0006508">
    <property type="term" value="P:proteolysis"/>
    <property type="evidence" value="ECO:0007669"/>
    <property type="project" value="UniProtKB-KW"/>
</dbReference>
<dbReference type="Pfam" id="PF00801">
    <property type="entry name" value="PKD"/>
    <property type="match status" value="1"/>
</dbReference>
<evidence type="ECO:0000256" key="2">
    <source>
        <dbReference type="ARBA" id="ARBA00022670"/>
    </source>
</evidence>
<evidence type="ECO:0000259" key="10">
    <source>
        <dbReference type="PROSITE" id="PS50093"/>
    </source>
</evidence>
<dbReference type="InterPro" id="IPR022409">
    <property type="entry name" value="PKD/Chitinase_dom"/>
</dbReference>
<dbReference type="InterPro" id="IPR026444">
    <property type="entry name" value="Secre_tail"/>
</dbReference>
<dbReference type="PROSITE" id="PS50093">
    <property type="entry name" value="PKD"/>
    <property type="match status" value="1"/>
</dbReference>
<evidence type="ECO:0000256" key="4">
    <source>
        <dbReference type="ARBA" id="ARBA00022729"/>
    </source>
</evidence>
<dbReference type="NCBIfam" id="TIGR04183">
    <property type="entry name" value="Por_Secre_tail"/>
    <property type="match status" value="1"/>
</dbReference>
<evidence type="ECO:0000256" key="8">
    <source>
        <dbReference type="ARBA" id="ARBA00023157"/>
    </source>
</evidence>
<dbReference type="RefSeq" id="WP_144332228.1">
    <property type="nucleotide sequence ID" value="NZ_VLPL01000002.1"/>
</dbReference>
<evidence type="ECO:0000256" key="3">
    <source>
        <dbReference type="ARBA" id="ARBA00022723"/>
    </source>
</evidence>
<evidence type="ECO:0000313" key="12">
    <source>
        <dbReference type="Proteomes" id="UP000316008"/>
    </source>
</evidence>
<dbReference type="CDD" id="cd00146">
    <property type="entry name" value="PKD"/>
    <property type="match status" value="1"/>
</dbReference>
<evidence type="ECO:0000256" key="1">
    <source>
        <dbReference type="ARBA" id="ARBA00008721"/>
    </source>
</evidence>
<dbReference type="OrthoDB" id="9792152at2"/>
<dbReference type="Gene3D" id="2.60.120.260">
    <property type="entry name" value="Galactose-binding domain-like"/>
    <property type="match status" value="1"/>
</dbReference>
<sequence>MKKQFYSLLGISLLSATWSFAQQQGRILDKSNMRQGEDVEYCITHKKMNELKSNPEFAKQYAKEQAEFENLMLAKKGDNSTTKAVVYTVPVVFHILHDNGSENISKDQIMSALAILNRDYAMLNPDTATVQAPFQSLRSKVDIKFVLATKAPNGACFSGITRTQNAITNDGSNGTAQINAIVAGNDVYNGQWPGNKYMNVYVCKDIGGAAGYTMLPASWSASSMQNGIFILHNYIGNIGTSAEFSSRALTHEVGHWLNLDHVWGGNNNPGSAGCGGTDNVQDTPATQGSTTCNPAANTCSTDNAYWGFDQIDNVENYMDYSYCSKMFTAGQVTRMRTAITVSSTGRANVISAANLTAVGANTPLALCTAKFSTPRTVICAGESITFTDESYNIATGWTWSFTGGSPASSTVQNPTVTYNTPGTYAVQLQATDGSNSNTATIAGYITVLPAGGNLPFYESFEGSMNLNSPNWFVYNGGGSAWTVTNTAAKTGTNSAKLDNFSQSSTGQIDELISGPIDLSSITSGTGVTLSFRYAYRKKTSTNTDLLKVFVTSDCGETWDVRKTLTAATMSGTNTATSAWTPSAADWVTVHVTNVTSTYWNDNFRCKFQASSGGGNNFYIDDINIYSGAPSDNPVTAGLADLETVANINLFPNPADNEVQISFSSQAGNNGIQFYVTDLTGKQLQHHTINANEGNNLVTIATENLSAGTYLIQMIDITGQRTLTFVKK</sequence>
<dbReference type="Gene3D" id="3.40.390.10">
    <property type="entry name" value="Collagenase (Catalytic Domain)"/>
    <property type="match status" value="1"/>
</dbReference>
<dbReference type="GO" id="GO:0008237">
    <property type="term" value="F:metallopeptidase activity"/>
    <property type="evidence" value="ECO:0007669"/>
    <property type="project" value="UniProtKB-KW"/>
</dbReference>
<dbReference type="InterPro" id="IPR035986">
    <property type="entry name" value="PKD_dom_sf"/>
</dbReference>
<dbReference type="SMART" id="SM00089">
    <property type="entry name" value="PKD"/>
    <property type="match status" value="1"/>
</dbReference>
<reference evidence="11 12" key="1">
    <citation type="submission" date="2019-07" db="EMBL/GenBank/DDBJ databases">
        <authorList>
            <person name="Huq M.A."/>
        </authorList>
    </citation>
    <scope>NUCLEOTIDE SEQUENCE [LARGE SCALE GENOMIC DNA]</scope>
    <source>
        <strain evidence="11 12">MAH-3</strain>
    </source>
</reference>
<dbReference type="Proteomes" id="UP000316008">
    <property type="component" value="Unassembled WGS sequence"/>
</dbReference>
<name>A0A556N3J9_9FLAO</name>
<comment type="caution">
    <text evidence="11">The sequence shown here is derived from an EMBL/GenBank/DDBJ whole genome shotgun (WGS) entry which is preliminary data.</text>
</comment>
<dbReference type="InterPro" id="IPR008754">
    <property type="entry name" value="Peptidase_M43"/>
</dbReference>
<evidence type="ECO:0000256" key="6">
    <source>
        <dbReference type="ARBA" id="ARBA00022833"/>
    </source>
</evidence>
<evidence type="ECO:0000313" key="11">
    <source>
        <dbReference type="EMBL" id="TSJ46691.1"/>
    </source>
</evidence>
<keyword evidence="2" id="KW-0645">Protease</keyword>
<dbReference type="EMBL" id="VLPL01000002">
    <property type="protein sequence ID" value="TSJ46691.1"/>
    <property type="molecule type" value="Genomic_DNA"/>
</dbReference>
<dbReference type="SUPFAM" id="SSF49299">
    <property type="entry name" value="PKD domain"/>
    <property type="match status" value="1"/>
</dbReference>
<dbReference type="AlphaFoldDB" id="A0A556N3J9"/>
<dbReference type="InterPro" id="IPR024079">
    <property type="entry name" value="MetalloPept_cat_dom_sf"/>
</dbReference>
<dbReference type="PANTHER" id="PTHR47466:SF1">
    <property type="entry name" value="METALLOPROTEASE MEP1 (AFU_ORTHOLOGUE AFUA_1G07730)-RELATED"/>
    <property type="match status" value="1"/>
</dbReference>
<evidence type="ECO:0000256" key="5">
    <source>
        <dbReference type="ARBA" id="ARBA00022801"/>
    </source>
</evidence>
<dbReference type="SUPFAM" id="SSF55486">
    <property type="entry name" value="Metalloproteases ('zincins'), catalytic domain"/>
    <property type="match status" value="1"/>
</dbReference>
<dbReference type="GO" id="GO:0046872">
    <property type="term" value="F:metal ion binding"/>
    <property type="evidence" value="ECO:0007669"/>
    <property type="project" value="UniProtKB-KW"/>
</dbReference>
<feature type="domain" description="PKD" evidence="10">
    <location>
        <begin position="380"/>
        <end position="452"/>
    </location>
</feature>
<comment type="similarity">
    <text evidence="1">Belongs to the peptidase M43B family.</text>
</comment>
<evidence type="ECO:0000256" key="7">
    <source>
        <dbReference type="ARBA" id="ARBA00023049"/>
    </source>
</evidence>
<keyword evidence="12" id="KW-1185">Reference proteome</keyword>
<keyword evidence="3" id="KW-0479">Metal-binding</keyword>
<accession>A0A556N3J9</accession>
<feature type="signal peptide" evidence="9">
    <location>
        <begin position="1"/>
        <end position="21"/>
    </location>
</feature>
<dbReference type="InterPro" id="IPR000601">
    <property type="entry name" value="PKD_dom"/>
</dbReference>